<evidence type="ECO:0000256" key="3">
    <source>
        <dbReference type="PROSITE-ProRule" id="PRU00023"/>
    </source>
</evidence>
<dbReference type="PROSITE" id="PS50297">
    <property type="entry name" value="ANK_REP_REGION"/>
    <property type="match status" value="2"/>
</dbReference>
<keyword evidence="1" id="KW-0677">Repeat</keyword>
<dbReference type="SMART" id="SM00248">
    <property type="entry name" value="ANK"/>
    <property type="match status" value="6"/>
</dbReference>
<evidence type="ECO:0000313" key="4">
    <source>
        <dbReference type="EMBL" id="GFF91457.1"/>
    </source>
</evidence>
<dbReference type="InterPro" id="IPR002110">
    <property type="entry name" value="Ankyrin_rpt"/>
</dbReference>
<gene>
    <name evidence="4" type="ORF">IFM53868_06513</name>
</gene>
<protein>
    <submittedName>
        <fullName evidence="4">Uncharacterized protein</fullName>
    </submittedName>
</protein>
<evidence type="ECO:0000313" key="5">
    <source>
        <dbReference type="Proteomes" id="UP000465266"/>
    </source>
</evidence>
<evidence type="ECO:0000256" key="1">
    <source>
        <dbReference type="ARBA" id="ARBA00022737"/>
    </source>
</evidence>
<feature type="repeat" description="ANK" evidence="3">
    <location>
        <begin position="90"/>
        <end position="122"/>
    </location>
</feature>
<feature type="repeat" description="ANK" evidence="3">
    <location>
        <begin position="224"/>
        <end position="256"/>
    </location>
</feature>
<organism evidence="4 5">
    <name type="scientific">Aspergillus udagawae</name>
    <dbReference type="NCBI Taxonomy" id="91492"/>
    <lineage>
        <taxon>Eukaryota</taxon>
        <taxon>Fungi</taxon>
        <taxon>Dikarya</taxon>
        <taxon>Ascomycota</taxon>
        <taxon>Pezizomycotina</taxon>
        <taxon>Eurotiomycetes</taxon>
        <taxon>Eurotiomycetidae</taxon>
        <taxon>Eurotiales</taxon>
        <taxon>Aspergillaceae</taxon>
        <taxon>Aspergillus</taxon>
        <taxon>Aspergillus subgen. Fumigati</taxon>
    </lineage>
</organism>
<dbReference type="SUPFAM" id="SSF48403">
    <property type="entry name" value="Ankyrin repeat"/>
    <property type="match status" value="1"/>
</dbReference>
<dbReference type="PANTHER" id="PTHR24198:SF165">
    <property type="entry name" value="ANKYRIN REPEAT-CONTAINING PROTEIN-RELATED"/>
    <property type="match status" value="1"/>
</dbReference>
<keyword evidence="5" id="KW-1185">Reference proteome</keyword>
<dbReference type="Gene3D" id="1.25.40.20">
    <property type="entry name" value="Ankyrin repeat-containing domain"/>
    <property type="match status" value="2"/>
</dbReference>
<comment type="caution">
    <text evidence="4">The sequence shown here is derived from an EMBL/GenBank/DDBJ whole genome shotgun (WGS) entry which is preliminary data.</text>
</comment>
<proteinExistence type="predicted"/>
<evidence type="ECO:0000256" key="2">
    <source>
        <dbReference type="ARBA" id="ARBA00023043"/>
    </source>
</evidence>
<reference evidence="4 5" key="1">
    <citation type="submission" date="2020-01" db="EMBL/GenBank/DDBJ databases">
        <title>Draft genome sequence of Aspergillus udagawae IFM 53868.</title>
        <authorList>
            <person name="Takahashi H."/>
            <person name="Yaguchi T."/>
        </authorList>
    </citation>
    <scope>NUCLEOTIDE SEQUENCE [LARGE SCALE GENOMIC DNA]</scope>
    <source>
        <strain evidence="4 5">IFM 53868</strain>
    </source>
</reference>
<dbReference type="PROSITE" id="PS50088">
    <property type="entry name" value="ANK_REPEAT"/>
    <property type="match status" value="2"/>
</dbReference>
<accession>A0ABQ1B0H9</accession>
<keyword evidence="2 3" id="KW-0040">ANK repeat</keyword>
<sequence length="290" mass="31090">MYCSGLQFKAVQTPQKKALQYAANVNTTAPIEGTPLLRINDADPDENLPGNFYLVKGLATPLVVASGVSYAERVEILLQHGAVVGKTSSDGLAPLMAATSAGHMKVIELLLPGGAGASIPREDGGSTALEWAARQDHMTAMRLLLQFDSDQSRISWDMALAYAATHGHIQMARMFLDAGARTSVKYARFCPDLPLIFYAVDGDHPDIVSLLLERGEDIECRDAAAATPLIYAAKMGSPKILEILLRRGAGVNARGANGYSALYWGRGILEKGMMDMLVEYGGELEPHLGS</sequence>
<dbReference type="Pfam" id="PF12796">
    <property type="entry name" value="Ank_2"/>
    <property type="match status" value="3"/>
</dbReference>
<name>A0ABQ1B0H9_9EURO</name>
<dbReference type="InterPro" id="IPR036770">
    <property type="entry name" value="Ankyrin_rpt-contain_sf"/>
</dbReference>
<dbReference type="Proteomes" id="UP000465266">
    <property type="component" value="Unassembled WGS sequence"/>
</dbReference>
<dbReference type="PANTHER" id="PTHR24198">
    <property type="entry name" value="ANKYRIN REPEAT AND PROTEIN KINASE DOMAIN-CONTAINING PROTEIN"/>
    <property type="match status" value="1"/>
</dbReference>
<dbReference type="EMBL" id="BLKG01000075">
    <property type="protein sequence ID" value="GFF91457.1"/>
    <property type="molecule type" value="Genomic_DNA"/>
</dbReference>